<dbReference type="InterPro" id="IPR049254">
    <property type="entry name" value="Phage_tail_terminator"/>
</dbReference>
<proteinExistence type="predicted"/>
<dbReference type="Pfam" id="PF20765">
    <property type="entry name" value="Phage_tail_terminator_8"/>
    <property type="match status" value="1"/>
</dbReference>
<name>A0ABU1A827_9LACO</name>
<protein>
    <recommendedName>
        <fullName evidence="3">Prophage protein</fullName>
    </recommendedName>
</protein>
<dbReference type="RefSeq" id="WP_308702876.1">
    <property type="nucleotide sequence ID" value="NZ_AP027463.1"/>
</dbReference>
<gene>
    <name evidence="1" type="ORF">RA086_05600</name>
</gene>
<evidence type="ECO:0008006" key="3">
    <source>
        <dbReference type="Google" id="ProtNLM"/>
    </source>
</evidence>
<evidence type="ECO:0000313" key="2">
    <source>
        <dbReference type="Proteomes" id="UP001227831"/>
    </source>
</evidence>
<evidence type="ECO:0000313" key="1">
    <source>
        <dbReference type="EMBL" id="MDQ7937101.1"/>
    </source>
</evidence>
<keyword evidence="2" id="KW-1185">Reference proteome</keyword>
<sequence>MAFNLIKRIADELSELFPDTPIYRNDQRGGFQEPSFFIEKITNKITPNLFGIQVRDNHYQLVYFPDPDKPSEDMEATEELLTDNFKQLSGFATLCNRNFEYSDGTLLMTFEIVFRAIPDEMETKQQVMDYKGGLKRG</sequence>
<comment type="caution">
    <text evidence="1">The sequence shown here is derived from an EMBL/GenBank/DDBJ whole genome shotgun (WGS) entry which is preliminary data.</text>
</comment>
<reference evidence="1 2" key="1">
    <citation type="journal article" date="2023" name="Int. J. Syst. Evol. Microbiol.">
        <title>Lactiplantibacillus brownii sp. nov., a novel psychrotolerant species isolated from sauerkraut.</title>
        <authorList>
            <person name="Heng Y.C."/>
            <person name="Silvaraju S."/>
            <person name="Lee J.K.Y."/>
            <person name="Kittelmann S."/>
        </authorList>
    </citation>
    <scope>NUCLEOTIDE SEQUENCE [LARGE SCALE GENOMIC DNA]</scope>
    <source>
        <strain evidence="1 2">WILCCON 0030</strain>
    </source>
</reference>
<dbReference type="EMBL" id="JAVCWF010000001">
    <property type="protein sequence ID" value="MDQ7937101.1"/>
    <property type="molecule type" value="Genomic_DNA"/>
</dbReference>
<dbReference type="Proteomes" id="UP001227831">
    <property type="component" value="Unassembled WGS sequence"/>
</dbReference>
<accession>A0ABU1A827</accession>
<organism evidence="1 2">
    <name type="scientific">Lactiplantibacillus brownii</name>
    <dbReference type="NCBI Taxonomy" id="3069269"/>
    <lineage>
        <taxon>Bacteria</taxon>
        <taxon>Bacillati</taxon>
        <taxon>Bacillota</taxon>
        <taxon>Bacilli</taxon>
        <taxon>Lactobacillales</taxon>
        <taxon>Lactobacillaceae</taxon>
        <taxon>Lactiplantibacillus</taxon>
    </lineage>
</organism>